<keyword evidence="1" id="KW-0732">Signal</keyword>
<dbReference type="PANTHER" id="PTHR39160">
    <property type="entry name" value="CELL WALL-BINDING PROTEIN YOCH"/>
    <property type="match status" value="1"/>
</dbReference>
<dbReference type="Pfam" id="PF03990">
    <property type="entry name" value="DUF348"/>
    <property type="match status" value="2"/>
</dbReference>
<evidence type="ECO:0000256" key="2">
    <source>
        <dbReference type="SAM" id="Phobius"/>
    </source>
</evidence>
<organism evidence="4 5">
    <name type="scientific">Tissierella pigra</name>
    <dbReference type="NCBI Taxonomy" id="2607614"/>
    <lineage>
        <taxon>Bacteria</taxon>
        <taxon>Bacillati</taxon>
        <taxon>Bacillota</taxon>
        <taxon>Tissierellia</taxon>
        <taxon>Tissierellales</taxon>
        <taxon>Tissierellaceae</taxon>
        <taxon>Tissierella</taxon>
    </lineage>
</organism>
<keyword evidence="5" id="KW-1185">Reference proteome</keyword>
<reference evidence="4 5" key="1">
    <citation type="submission" date="2019-09" db="EMBL/GenBank/DDBJ databases">
        <title>In-depth cultivation of the pig gut microbiome towards novel bacterial diversity and tailored functional studies.</title>
        <authorList>
            <person name="Wylensek D."/>
            <person name="Hitch T.C.A."/>
            <person name="Clavel T."/>
        </authorList>
    </citation>
    <scope>NUCLEOTIDE SEQUENCE [LARGE SCALE GENOMIC DNA]</scope>
    <source>
        <strain evidence="4 5">WCA3-693-APC-4?</strain>
    </source>
</reference>
<dbReference type="Gene3D" id="2.40.40.10">
    <property type="entry name" value="RlpA-like domain"/>
    <property type="match status" value="1"/>
</dbReference>
<dbReference type="SUPFAM" id="SSF50685">
    <property type="entry name" value="Barwin-like endoglucanases"/>
    <property type="match status" value="1"/>
</dbReference>
<keyword evidence="2" id="KW-0812">Transmembrane</keyword>
<dbReference type="InterPro" id="IPR036908">
    <property type="entry name" value="RlpA-like_sf"/>
</dbReference>
<dbReference type="PANTHER" id="PTHR39160:SF4">
    <property type="entry name" value="RESUSCITATION-PROMOTING FACTOR RPFB"/>
    <property type="match status" value="1"/>
</dbReference>
<keyword evidence="2" id="KW-1133">Transmembrane helix</keyword>
<dbReference type="InterPro" id="IPR010611">
    <property type="entry name" value="3D_dom"/>
</dbReference>
<dbReference type="GO" id="GO:0009254">
    <property type="term" value="P:peptidoglycan turnover"/>
    <property type="evidence" value="ECO:0007669"/>
    <property type="project" value="InterPro"/>
</dbReference>
<dbReference type="InterPro" id="IPR007137">
    <property type="entry name" value="DUF348"/>
</dbReference>
<evidence type="ECO:0000256" key="1">
    <source>
        <dbReference type="ARBA" id="ARBA00022729"/>
    </source>
</evidence>
<keyword evidence="2" id="KW-0472">Membrane</keyword>
<sequence>MENYPVNKTWKFIVLTALAIAVTVSLGFYVYQGNIRNITLLMEDEVIEVTSNAKTVEDLLQKEDISIAKNAYINVDLDTEIEDNMNIIIKNPKSYTVSTYVGELDIVSYYSTVGEVLDDKGIALGEKDYTYPGLHEKIYSGEKIELFHVEEVMETAEVPIPFEKTVNKNHNLDYGTVQTVQKGKNGLKKTYYKNEYVNGELKSKELVKEEIVTEPVSEIIEKGTNNLIVTSRGNTSYRKAVTMTATAYDLSFESCGKRPGDKYYGLTASGTKVRPGVVAVDPKVIPLGTKLYVKSLDGTKDYGFAVAEDTGGAIKGNKIDLFFHNSKDVYKFGRRKVKVYILN</sequence>
<gene>
    <name evidence="4" type="ORF">FYJ83_03645</name>
</gene>
<dbReference type="AlphaFoldDB" id="A0A6N7XXN8"/>
<evidence type="ECO:0000313" key="5">
    <source>
        <dbReference type="Proteomes" id="UP000469523"/>
    </source>
</evidence>
<dbReference type="SMART" id="SM01208">
    <property type="entry name" value="G5"/>
    <property type="match status" value="1"/>
</dbReference>
<evidence type="ECO:0000259" key="3">
    <source>
        <dbReference type="PROSITE" id="PS51109"/>
    </source>
</evidence>
<dbReference type="CDD" id="cd22786">
    <property type="entry name" value="DPBB_YuiC-like"/>
    <property type="match status" value="1"/>
</dbReference>
<dbReference type="InterPro" id="IPR011098">
    <property type="entry name" value="G5_dom"/>
</dbReference>
<dbReference type="Proteomes" id="UP000469523">
    <property type="component" value="Unassembled WGS sequence"/>
</dbReference>
<dbReference type="Gene3D" id="2.20.230.10">
    <property type="entry name" value="Resuscitation-promoting factor rpfb"/>
    <property type="match status" value="1"/>
</dbReference>
<feature type="domain" description="G5" evidence="3">
    <location>
        <begin position="146"/>
        <end position="226"/>
    </location>
</feature>
<dbReference type="Pfam" id="PF07501">
    <property type="entry name" value="G5"/>
    <property type="match status" value="1"/>
</dbReference>
<dbReference type="EMBL" id="VUNQ01000005">
    <property type="protein sequence ID" value="MSU00560.1"/>
    <property type="molecule type" value="Genomic_DNA"/>
</dbReference>
<comment type="caution">
    <text evidence="4">The sequence shown here is derived from an EMBL/GenBank/DDBJ whole genome shotgun (WGS) entry which is preliminary data.</text>
</comment>
<name>A0A6N7XXN8_9FIRM</name>
<dbReference type="GO" id="GO:0019867">
    <property type="term" value="C:outer membrane"/>
    <property type="evidence" value="ECO:0007669"/>
    <property type="project" value="InterPro"/>
</dbReference>
<dbReference type="InterPro" id="IPR051933">
    <property type="entry name" value="Resuscitation_pf_RpfB"/>
</dbReference>
<feature type="transmembrane region" description="Helical" evidence="2">
    <location>
        <begin position="12"/>
        <end position="31"/>
    </location>
</feature>
<accession>A0A6N7XXN8</accession>
<proteinExistence type="predicted"/>
<dbReference type="PROSITE" id="PS51109">
    <property type="entry name" value="G5"/>
    <property type="match status" value="1"/>
</dbReference>
<dbReference type="GO" id="GO:0004553">
    <property type="term" value="F:hydrolase activity, hydrolyzing O-glycosyl compounds"/>
    <property type="evidence" value="ECO:0007669"/>
    <property type="project" value="InterPro"/>
</dbReference>
<dbReference type="Pfam" id="PF06725">
    <property type="entry name" value="3D"/>
    <property type="match status" value="1"/>
</dbReference>
<evidence type="ECO:0000313" key="4">
    <source>
        <dbReference type="EMBL" id="MSU00560.1"/>
    </source>
</evidence>
<protein>
    <submittedName>
        <fullName evidence="4">DUF348 domain-containing protein</fullName>
    </submittedName>
</protein>
<dbReference type="RefSeq" id="WP_154438987.1">
    <property type="nucleotide sequence ID" value="NZ_JAHLPJ010000001.1"/>
</dbReference>